<dbReference type="EMBL" id="VSSQ01046600">
    <property type="protein sequence ID" value="MPN00563.1"/>
    <property type="molecule type" value="Genomic_DNA"/>
</dbReference>
<comment type="caution">
    <text evidence="1">The sequence shown here is derived from an EMBL/GenBank/DDBJ whole genome shotgun (WGS) entry which is preliminary data.</text>
</comment>
<sequence>MKKSMSMLDYKDKRVRKGCYKQNNTQMRRYYAKNVPCNFGTLLLETPLE</sequence>
<protein>
    <submittedName>
        <fullName evidence="1">Uncharacterized protein</fullName>
    </submittedName>
</protein>
<dbReference type="AlphaFoldDB" id="A0A645EJ07"/>
<proteinExistence type="predicted"/>
<organism evidence="1">
    <name type="scientific">bioreactor metagenome</name>
    <dbReference type="NCBI Taxonomy" id="1076179"/>
    <lineage>
        <taxon>unclassified sequences</taxon>
        <taxon>metagenomes</taxon>
        <taxon>ecological metagenomes</taxon>
    </lineage>
</organism>
<reference evidence="1" key="1">
    <citation type="submission" date="2019-08" db="EMBL/GenBank/DDBJ databases">
        <authorList>
            <person name="Kucharzyk K."/>
            <person name="Murdoch R.W."/>
            <person name="Higgins S."/>
            <person name="Loffler F."/>
        </authorList>
    </citation>
    <scope>NUCLEOTIDE SEQUENCE</scope>
</reference>
<accession>A0A645EJ07</accession>
<evidence type="ECO:0000313" key="1">
    <source>
        <dbReference type="EMBL" id="MPN00563.1"/>
    </source>
</evidence>
<gene>
    <name evidence="1" type="ORF">SDC9_147759</name>
</gene>
<name>A0A645EJ07_9ZZZZ</name>